<evidence type="ECO:0000256" key="1">
    <source>
        <dbReference type="SAM" id="Coils"/>
    </source>
</evidence>
<feature type="compositionally biased region" description="Acidic residues" evidence="2">
    <location>
        <begin position="576"/>
        <end position="593"/>
    </location>
</feature>
<evidence type="ECO:0000313" key="4">
    <source>
        <dbReference type="Proteomes" id="UP000585474"/>
    </source>
</evidence>
<proteinExistence type="predicted"/>
<feature type="region of interest" description="Disordered" evidence="2">
    <location>
        <begin position="430"/>
        <end position="451"/>
    </location>
</feature>
<keyword evidence="4" id="KW-1185">Reference proteome</keyword>
<dbReference type="PANTHER" id="PTHR35120">
    <property type="entry name" value="HISTONE ACETYLTRANSFERASE KAT6B-LIKE"/>
    <property type="match status" value="1"/>
</dbReference>
<feature type="compositionally biased region" description="Basic and acidic residues" evidence="2">
    <location>
        <begin position="72"/>
        <end position="82"/>
    </location>
</feature>
<feature type="compositionally biased region" description="Polar residues" evidence="2">
    <location>
        <begin position="1"/>
        <end position="16"/>
    </location>
</feature>
<feature type="compositionally biased region" description="Low complexity" evidence="2">
    <location>
        <begin position="24"/>
        <end position="33"/>
    </location>
</feature>
<protein>
    <submittedName>
        <fullName evidence="3">Uncharacterized protein</fullName>
    </submittedName>
</protein>
<gene>
    <name evidence="3" type="ORF">Acr_13g0004150</name>
</gene>
<dbReference type="AlphaFoldDB" id="A0A7J0FJY7"/>
<name>A0A7J0FJY7_9ERIC</name>
<feature type="region of interest" description="Disordered" evidence="2">
    <location>
        <begin position="568"/>
        <end position="596"/>
    </location>
</feature>
<dbReference type="OrthoDB" id="1935530at2759"/>
<feature type="compositionally biased region" description="Basic and acidic residues" evidence="2">
    <location>
        <begin position="41"/>
        <end position="62"/>
    </location>
</feature>
<evidence type="ECO:0000256" key="2">
    <source>
        <dbReference type="SAM" id="MobiDB-lite"/>
    </source>
</evidence>
<sequence length="888" mass="102030">MTDLSPSLEIQNPNSTQDDECQKSISTPISSTPNPRNLRPPKPEQSEIDRIQNYREEEEKADPQVLDLEGDQQNHQDPDDRSGMSSSYLSPPPLSLIPPITDPQPPLTSPSNVSRRPNKRKKGGKQKQQAIEKKVQTLTQNLKPIPFVPSKTLNFDKHQKLLKRLGLWDFVHVQFDPTLRLDLIAQLIVNYDQKSRCSYVNELRVAVNRADLARAFKLPVKKDKGGNMVSEAVDLDSEEVLVSEESIAFIEEFVSNWVLLHEDTWILPNEVLNWTRAIKDRHPEKVDWAGLIWFMVEKELMQGKLLEDCYYASHLQYLIKSQREEMFWEEQPKLEPEVEVKVKEEDDCVEVKTMGQEPEVEVKVKEEDDCVELKTMGQEPVGEVKVKEEDDCVEVKTMGQEPEVEVKVKEEEDCVEVKTMVQEPEVEAELKVKEEEEDGKEVTTEQEHMEGVEGVAEAEAEAEAEAVAVAAEAKEEEDGGEVKMGDFDDFQGHESEDNDLVEEPNVELTLGKEIVDKEEEEVKDGDMMDVEESEVEEQGQWLLDGKNISGDHFLQHCTIEADTCVDDGDEERKLDEEVDEEVDEDEDESDDDGFNLMSKRNTLEGDVLTGNLLHGMETAQIPIPFDLPGELRDGPDMELLSSRNSDGPSVFGNSSKREMVHEHDVSHDSLNGNNKRLRTDGSWSHKSSDFEMCMEEMHHWMEKARMTYRAKEQVCEESNMNQQFLLTELQRRDNVIDHLHKTKQEEVHKKDGEIYRLERELYLMGNLLEGYRKALKETHKAFSEYRQRCQLPEEPLYKDAGPGGVVLSAMELEKQRLKREEEDRLNRIVIEQQVKELEEEAVGKLEAHLNEVHRLDKRLMDFENEVKLMKELSSKPKVTETSESAPLE</sequence>
<feature type="compositionally biased region" description="Pro residues" evidence="2">
    <location>
        <begin position="90"/>
        <end position="108"/>
    </location>
</feature>
<reference evidence="3 4" key="1">
    <citation type="submission" date="2019-07" db="EMBL/GenBank/DDBJ databases">
        <title>De Novo Assembly of kiwifruit Actinidia rufa.</title>
        <authorList>
            <person name="Sugita-Konishi S."/>
            <person name="Sato K."/>
            <person name="Mori E."/>
            <person name="Abe Y."/>
            <person name="Kisaki G."/>
            <person name="Hamano K."/>
            <person name="Suezawa K."/>
            <person name="Otani M."/>
            <person name="Fukuda T."/>
            <person name="Manabe T."/>
            <person name="Gomi K."/>
            <person name="Tabuchi M."/>
            <person name="Akimitsu K."/>
            <person name="Kataoka I."/>
        </authorList>
    </citation>
    <scope>NUCLEOTIDE SEQUENCE [LARGE SCALE GENOMIC DNA]</scope>
    <source>
        <strain evidence="4">cv. Fuchu</strain>
    </source>
</reference>
<feature type="region of interest" description="Disordered" evidence="2">
    <location>
        <begin position="1"/>
        <end position="129"/>
    </location>
</feature>
<dbReference type="PANTHER" id="PTHR35120:SF2">
    <property type="entry name" value="AMINOTRANSFERASE-LIKE PLANT MOBILE DOMAIN-CONTAINING PROTEIN"/>
    <property type="match status" value="1"/>
</dbReference>
<dbReference type="Proteomes" id="UP000585474">
    <property type="component" value="Unassembled WGS sequence"/>
</dbReference>
<feature type="coiled-coil region" evidence="1">
    <location>
        <begin position="807"/>
        <end position="872"/>
    </location>
</feature>
<dbReference type="EMBL" id="BJWL01000013">
    <property type="protein sequence ID" value="GFY99014.1"/>
    <property type="molecule type" value="Genomic_DNA"/>
</dbReference>
<accession>A0A7J0FJY7</accession>
<keyword evidence="1" id="KW-0175">Coiled coil</keyword>
<comment type="caution">
    <text evidence="3">The sequence shown here is derived from an EMBL/GenBank/DDBJ whole genome shotgun (WGS) entry which is preliminary data.</text>
</comment>
<evidence type="ECO:0000313" key="3">
    <source>
        <dbReference type="EMBL" id="GFY99014.1"/>
    </source>
</evidence>
<organism evidence="3 4">
    <name type="scientific">Actinidia rufa</name>
    <dbReference type="NCBI Taxonomy" id="165716"/>
    <lineage>
        <taxon>Eukaryota</taxon>
        <taxon>Viridiplantae</taxon>
        <taxon>Streptophyta</taxon>
        <taxon>Embryophyta</taxon>
        <taxon>Tracheophyta</taxon>
        <taxon>Spermatophyta</taxon>
        <taxon>Magnoliopsida</taxon>
        <taxon>eudicotyledons</taxon>
        <taxon>Gunneridae</taxon>
        <taxon>Pentapetalae</taxon>
        <taxon>asterids</taxon>
        <taxon>Ericales</taxon>
        <taxon>Actinidiaceae</taxon>
        <taxon>Actinidia</taxon>
    </lineage>
</organism>
<feature type="compositionally biased region" description="Basic residues" evidence="2">
    <location>
        <begin position="116"/>
        <end position="125"/>
    </location>
</feature>